<sequence>MTADGPAALAQRLSDGGHLPAAWLGSFTRVDRAGFLPDRIWARVADGYEPVDRYAEPDRWRKLAYSDEALVTQVEDRPGAAVARTPSSSASMPSVVATMLQALDVHDGQRVLEIGAGTGYNAALLSARLGSEQVTTVEVDPALADRARAALESAGHRPAVITADGTDGWPPGAPYDRTIATCAVHDVPRAWIEQTAPGGLIVLPWGTALRNGVLLRLTVEDRPDGPVASGPVVGDSAFMWLRAQEPDRNVMAVVRGGADSGGTRLDPSFLGDDDAWFAAGVLVPGCRSAAGSGPDGAWTLWLADSASGSWASVDYEPDATDYEVRQHGPRLLWNELEAAHAWWERSGRPARTRFGLTVTPTGQRVWLDCPDNVIPADLRREGEQPAPDIGLPAVGSWNGS</sequence>
<protein>
    <recommendedName>
        <fullName evidence="4">Protein-L-isoaspartate O-methyltransferase</fullName>
        <ecNumber evidence="3">2.1.1.77</ecNumber>
    </recommendedName>
    <alternativeName>
        <fullName evidence="11">L-isoaspartyl protein carboxyl methyltransferase</fullName>
    </alternativeName>
    <alternativeName>
        <fullName evidence="9">Protein L-isoaspartyl methyltransferase</fullName>
    </alternativeName>
    <alternativeName>
        <fullName evidence="10">Protein-beta-aspartate methyltransferase</fullName>
    </alternativeName>
</protein>
<feature type="region of interest" description="Disordered" evidence="12">
    <location>
        <begin position="380"/>
        <end position="400"/>
    </location>
</feature>
<dbReference type="GO" id="GO:0008168">
    <property type="term" value="F:methyltransferase activity"/>
    <property type="evidence" value="ECO:0007669"/>
    <property type="project" value="UniProtKB-KW"/>
</dbReference>
<proteinExistence type="inferred from homology"/>
<comment type="similarity">
    <text evidence="2">Belongs to the methyltransferase superfamily. L-isoaspartyl/D-aspartyl protein methyltransferase family.</text>
</comment>
<evidence type="ECO:0000256" key="8">
    <source>
        <dbReference type="ARBA" id="ARBA00022691"/>
    </source>
</evidence>
<keyword evidence="7" id="KW-0808">Transferase</keyword>
<evidence type="ECO:0000256" key="2">
    <source>
        <dbReference type="ARBA" id="ARBA00005369"/>
    </source>
</evidence>
<dbReference type="EC" id="2.1.1.77" evidence="3"/>
<keyword evidence="6 13" id="KW-0489">Methyltransferase</keyword>
<dbReference type="RefSeq" id="WP_311722547.1">
    <property type="nucleotide sequence ID" value="NZ_JAVRFD010000002.1"/>
</dbReference>
<dbReference type="Gene3D" id="3.40.50.150">
    <property type="entry name" value="Vaccinia Virus protein VP39"/>
    <property type="match status" value="1"/>
</dbReference>
<evidence type="ECO:0000256" key="10">
    <source>
        <dbReference type="ARBA" id="ARBA00031323"/>
    </source>
</evidence>
<dbReference type="SUPFAM" id="SSF53335">
    <property type="entry name" value="S-adenosyl-L-methionine-dependent methyltransferases"/>
    <property type="match status" value="1"/>
</dbReference>
<name>A0ABU2X8D8_9ACTN</name>
<dbReference type="GO" id="GO:0032259">
    <property type="term" value="P:methylation"/>
    <property type="evidence" value="ECO:0007669"/>
    <property type="project" value="UniProtKB-KW"/>
</dbReference>
<dbReference type="EMBL" id="JAVRFD010000002">
    <property type="protein sequence ID" value="MDT0542195.1"/>
    <property type="molecule type" value="Genomic_DNA"/>
</dbReference>
<gene>
    <name evidence="13" type="ORF">RND15_05610</name>
</gene>
<comment type="subcellular location">
    <subcellularLocation>
        <location evidence="1">Cytoplasm</location>
    </subcellularLocation>
</comment>
<keyword evidence="8" id="KW-0949">S-adenosyl-L-methionine</keyword>
<dbReference type="CDD" id="cd02440">
    <property type="entry name" value="AdoMet_MTases"/>
    <property type="match status" value="1"/>
</dbReference>
<evidence type="ECO:0000313" key="14">
    <source>
        <dbReference type="Proteomes" id="UP001180754"/>
    </source>
</evidence>
<evidence type="ECO:0000256" key="6">
    <source>
        <dbReference type="ARBA" id="ARBA00022603"/>
    </source>
</evidence>
<evidence type="ECO:0000256" key="1">
    <source>
        <dbReference type="ARBA" id="ARBA00004496"/>
    </source>
</evidence>
<organism evidence="13 14">
    <name type="scientific">Streptomyces lonegramiae</name>
    <dbReference type="NCBI Taxonomy" id="3075524"/>
    <lineage>
        <taxon>Bacteria</taxon>
        <taxon>Bacillati</taxon>
        <taxon>Actinomycetota</taxon>
        <taxon>Actinomycetes</taxon>
        <taxon>Kitasatosporales</taxon>
        <taxon>Streptomycetaceae</taxon>
        <taxon>Streptomyces</taxon>
    </lineage>
</organism>
<reference evidence="13" key="1">
    <citation type="submission" date="2024-05" db="EMBL/GenBank/DDBJ databases">
        <title>30 novel species of actinomycetes from the DSMZ collection.</title>
        <authorList>
            <person name="Nouioui I."/>
        </authorList>
    </citation>
    <scope>NUCLEOTIDE SEQUENCE</scope>
    <source>
        <strain evidence="13">DSM 41529</strain>
    </source>
</reference>
<keyword evidence="14" id="KW-1185">Reference proteome</keyword>
<evidence type="ECO:0000256" key="3">
    <source>
        <dbReference type="ARBA" id="ARBA00011890"/>
    </source>
</evidence>
<dbReference type="PANTHER" id="PTHR11579:SF0">
    <property type="entry name" value="PROTEIN-L-ISOASPARTATE(D-ASPARTATE) O-METHYLTRANSFERASE"/>
    <property type="match status" value="1"/>
</dbReference>
<dbReference type="PANTHER" id="PTHR11579">
    <property type="entry name" value="PROTEIN-L-ISOASPARTATE O-METHYLTRANSFERASE"/>
    <property type="match status" value="1"/>
</dbReference>
<comment type="caution">
    <text evidence="13">The sequence shown here is derived from an EMBL/GenBank/DDBJ whole genome shotgun (WGS) entry which is preliminary data.</text>
</comment>
<evidence type="ECO:0000256" key="11">
    <source>
        <dbReference type="ARBA" id="ARBA00031350"/>
    </source>
</evidence>
<evidence type="ECO:0000256" key="12">
    <source>
        <dbReference type="SAM" id="MobiDB-lite"/>
    </source>
</evidence>
<dbReference type="Proteomes" id="UP001180754">
    <property type="component" value="Unassembled WGS sequence"/>
</dbReference>
<evidence type="ECO:0000313" key="13">
    <source>
        <dbReference type="EMBL" id="MDT0542195.1"/>
    </source>
</evidence>
<evidence type="ECO:0000256" key="5">
    <source>
        <dbReference type="ARBA" id="ARBA00022490"/>
    </source>
</evidence>
<dbReference type="InterPro" id="IPR029063">
    <property type="entry name" value="SAM-dependent_MTases_sf"/>
</dbReference>
<keyword evidence="5" id="KW-0963">Cytoplasm</keyword>
<evidence type="ECO:0000256" key="9">
    <source>
        <dbReference type="ARBA" id="ARBA00030757"/>
    </source>
</evidence>
<evidence type="ECO:0000256" key="4">
    <source>
        <dbReference type="ARBA" id="ARBA00013346"/>
    </source>
</evidence>
<evidence type="ECO:0000256" key="7">
    <source>
        <dbReference type="ARBA" id="ARBA00022679"/>
    </source>
</evidence>
<dbReference type="InterPro" id="IPR000682">
    <property type="entry name" value="PCMT"/>
</dbReference>
<accession>A0ABU2X8D8</accession>
<dbReference type="Pfam" id="PF01135">
    <property type="entry name" value="PCMT"/>
    <property type="match status" value="1"/>
</dbReference>